<feature type="domain" description="Four-carbon acid sugar kinase N-terminal" evidence="1">
    <location>
        <begin position="73"/>
        <end position="100"/>
    </location>
</feature>
<dbReference type="Pfam" id="PF07005">
    <property type="entry name" value="SBD_N"/>
    <property type="match status" value="1"/>
</dbReference>
<dbReference type="Proteomes" id="UP000738349">
    <property type="component" value="Unassembled WGS sequence"/>
</dbReference>
<dbReference type="InterPro" id="IPR010737">
    <property type="entry name" value="4-carb_acid_sugar_kinase_N"/>
</dbReference>
<comment type="caution">
    <text evidence="3">The sequence shown here is derived from an EMBL/GenBank/DDBJ whole genome shotgun (WGS) entry which is preliminary data.</text>
</comment>
<evidence type="ECO:0000313" key="3">
    <source>
        <dbReference type="EMBL" id="KAH7110155.1"/>
    </source>
</evidence>
<dbReference type="InterPro" id="IPR031475">
    <property type="entry name" value="NBD_C"/>
</dbReference>
<evidence type="ECO:0000259" key="1">
    <source>
        <dbReference type="Pfam" id="PF07005"/>
    </source>
</evidence>
<evidence type="ECO:0000259" key="2">
    <source>
        <dbReference type="Pfam" id="PF17042"/>
    </source>
</evidence>
<protein>
    <submittedName>
        <fullName evidence="3">Uncharacterized protein</fullName>
    </submittedName>
</protein>
<dbReference type="OrthoDB" id="5056700at2759"/>
<dbReference type="InterPro" id="IPR042213">
    <property type="entry name" value="NBD_C_sf"/>
</dbReference>
<dbReference type="EMBL" id="JAGMUV010000047">
    <property type="protein sequence ID" value="KAH7110155.1"/>
    <property type="molecule type" value="Genomic_DNA"/>
</dbReference>
<name>A0A9P9CZV5_9HYPO</name>
<dbReference type="Pfam" id="PF17042">
    <property type="entry name" value="NBD_C"/>
    <property type="match status" value="1"/>
</dbReference>
<sequence>MYFPLSRRLPVREAIDALSPKYSHNVIGSTRSIVNKGEVPVLFVLDDDPTGTQTYHDIDVLTMWDIEILQQDQTFEIVLRGDSTLRGHLPEEPKAAEEALCRFNGLIMTLKCGKQLNESSFVPVTLQDVRVGGPASSASILILSAAAESDIHTFIAGLLEAEKIGRQYPYRTGAAFVLRERRGDKLTAAEAMVKAAAQQASSKITKGCDVLVMTSRLLIKVAKALVQLVELIEARPQYFIAKSGITSLDAATKGLKMRRARALGQAAPGAPLRRCEEETSRHRVVPYMVFPGSVGRNQTRADVAEAWSTDESG</sequence>
<dbReference type="Gene3D" id="3.40.980.20">
    <property type="entry name" value="Four-carbon acid sugar kinase, nucleotide binding domain"/>
    <property type="match status" value="1"/>
</dbReference>
<accession>A0A9P9CZV5</accession>
<proteinExistence type="predicted"/>
<reference evidence="3" key="1">
    <citation type="journal article" date="2021" name="Nat. Commun.">
        <title>Genetic determinants of endophytism in the Arabidopsis root mycobiome.</title>
        <authorList>
            <person name="Mesny F."/>
            <person name="Miyauchi S."/>
            <person name="Thiergart T."/>
            <person name="Pickel B."/>
            <person name="Atanasova L."/>
            <person name="Karlsson M."/>
            <person name="Huettel B."/>
            <person name="Barry K.W."/>
            <person name="Haridas S."/>
            <person name="Chen C."/>
            <person name="Bauer D."/>
            <person name="Andreopoulos W."/>
            <person name="Pangilinan J."/>
            <person name="LaButti K."/>
            <person name="Riley R."/>
            <person name="Lipzen A."/>
            <person name="Clum A."/>
            <person name="Drula E."/>
            <person name="Henrissat B."/>
            <person name="Kohler A."/>
            <person name="Grigoriev I.V."/>
            <person name="Martin F.M."/>
            <person name="Hacquard S."/>
        </authorList>
    </citation>
    <scope>NUCLEOTIDE SEQUENCE</scope>
    <source>
        <strain evidence="3">MPI-CAGE-AT-0147</strain>
    </source>
</reference>
<organism evidence="3 4">
    <name type="scientific">Dactylonectria macrodidyma</name>
    <dbReference type="NCBI Taxonomy" id="307937"/>
    <lineage>
        <taxon>Eukaryota</taxon>
        <taxon>Fungi</taxon>
        <taxon>Dikarya</taxon>
        <taxon>Ascomycota</taxon>
        <taxon>Pezizomycotina</taxon>
        <taxon>Sordariomycetes</taxon>
        <taxon>Hypocreomycetidae</taxon>
        <taxon>Hypocreales</taxon>
        <taxon>Nectriaceae</taxon>
        <taxon>Dactylonectria</taxon>
    </lineage>
</organism>
<feature type="domain" description="Four-carbon acid sugar kinase nucleotide binding" evidence="2">
    <location>
        <begin position="189"/>
        <end position="298"/>
    </location>
</feature>
<dbReference type="SUPFAM" id="SSF142764">
    <property type="entry name" value="YgbK-like"/>
    <property type="match status" value="1"/>
</dbReference>
<dbReference type="AlphaFoldDB" id="A0A9P9CZV5"/>
<gene>
    <name evidence="3" type="ORF">EDB81DRAFT_849229</name>
</gene>
<keyword evidence="4" id="KW-1185">Reference proteome</keyword>
<evidence type="ECO:0000313" key="4">
    <source>
        <dbReference type="Proteomes" id="UP000738349"/>
    </source>
</evidence>